<gene>
    <name evidence="1" type="ORF">pipiens_008220</name>
</gene>
<dbReference type="PANTHER" id="PTHR10091:SF0">
    <property type="entry name" value="GALACTOSE MUTAROTASE"/>
    <property type="match status" value="1"/>
</dbReference>
<accession>A0ABD1DIA6</accession>
<proteinExistence type="predicted"/>
<dbReference type="EMBL" id="JBEHCU010005551">
    <property type="protein sequence ID" value="KAL1399431.1"/>
    <property type="molecule type" value="Genomic_DNA"/>
</dbReference>
<dbReference type="AlphaFoldDB" id="A0ABD1DIA6"/>
<reference evidence="1 2" key="1">
    <citation type="submission" date="2024-05" db="EMBL/GenBank/DDBJ databases">
        <title>Culex pipiens pipiens assembly and annotation.</title>
        <authorList>
            <person name="Alout H."/>
            <person name="Durand T."/>
        </authorList>
    </citation>
    <scope>NUCLEOTIDE SEQUENCE [LARGE SCALE GENOMIC DNA]</scope>
    <source>
        <strain evidence="1">HA-2024</strain>
        <tissue evidence="1">Whole body</tissue>
    </source>
</reference>
<keyword evidence="2" id="KW-1185">Reference proteome</keyword>
<dbReference type="InterPro" id="IPR014718">
    <property type="entry name" value="GH-type_carb-bd"/>
</dbReference>
<name>A0ABD1DIA6_CULPP</name>
<dbReference type="InterPro" id="IPR011013">
    <property type="entry name" value="Gal_mutarotase_sf_dom"/>
</dbReference>
<organism evidence="1 2">
    <name type="scientific">Culex pipiens pipiens</name>
    <name type="common">Northern house mosquito</name>
    <dbReference type="NCBI Taxonomy" id="38569"/>
    <lineage>
        <taxon>Eukaryota</taxon>
        <taxon>Metazoa</taxon>
        <taxon>Ecdysozoa</taxon>
        <taxon>Arthropoda</taxon>
        <taxon>Hexapoda</taxon>
        <taxon>Insecta</taxon>
        <taxon>Pterygota</taxon>
        <taxon>Neoptera</taxon>
        <taxon>Endopterygota</taxon>
        <taxon>Diptera</taxon>
        <taxon>Nematocera</taxon>
        <taxon>Culicoidea</taxon>
        <taxon>Culicidae</taxon>
        <taxon>Culicinae</taxon>
        <taxon>Culicini</taxon>
        <taxon>Culex</taxon>
        <taxon>Culex</taxon>
    </lineage>
</organism>
<dbReference type="Gene3D" id="2.70.98.10">
    <property type="match status" value="2"/>
</dbReference>
<protein>
    <submittedName>
        <fullName evidence="1">Uncharacterized protein</fullName>
    </submittedName>
</protein>
<dbReference type="SUPFAM" id="SSF74650">
    <property type="entry name" value="Galactose mutarotase-like"/>
    <property type="match status" value="1"/>
</dbReference>
<comment type="caution">
    <text evidence="1">The sequence shown here is derived from an EMBL/GenBank/DDBJ whole genome shotgun (WGS) entry which is preliminary data.</text>
</comment>
<evidence type="ECO:0000313" key="1">
    <source>
        <dbReference type="EMBL" id="KAL1399431.1"/>
    </source>
</evidence>
<dbReference type="PANTHER" id="PTHR10091">
    <property type="entry name" value="ALDOSE-1-EPIMERASE"/>
    <property type="match status" value="1"/>
</dbReference>
<evidence type="ECO:0000313" key="2">
    <source>
        <dbReference type="Proteomes" id="UP001562425"/>
    </source>
</evidence>
<sequence>MFEPVQIFQSEKLKLSVSKFGQLSSESPECLHVQKFTWETSNRLTFEVITLDAAIVGLRVPDRDFEAEEVILASGSLKEYLHYDGQKLTSAIQSVPLKRRSAWSQRLWSPYVNGSDLIMTNVVVEECRNLMIRVKFSVAHNNVIRINYEVVSDRVLQLDTGHRMVLNLGGKMAAHFGTYDHVVQINGDRFYRVRKGHLRDNVEKDVAEDLADLRVAQHVGMAIYKSEQDGFNGVYKLMGSDQDQEFNLRLIQARRGRVLEVYSNFRWLHFSTLDELPNPMGLIAPFYASLGVKHVGQIFDLEGLVNSVVRFIEGDDEEPVESVVSVPRSDTVNESEVRVMIDDLLLKDIEEKIQALKDAKILTPREAREIIEDLLLLSLERMSKSSVDSRSIDEESIRAFIEELVMQNLDRISDEERIRELIEELVLKTVSRTSLSGMSSSTDERLSRSTVVEEVLRRSGEGSTELGEQSEEPLHEFQKHSGILLQLSGQPLLKKCRRKSVFTMPNHDRQLVYKHSVLLKFGLCRAPSTELPLLVLVP</sequence>
<dbReference type="Proteomes" id="UP001562425">
    <property type="component" value="Unassembled WGS sequence"/>
</dbReference>